<feature type="transmembrane region" description="Helical" evidence="1">
    <location>
        <begin position="346"/>
        <end position="367"/>
    </location>
</feature>
<dbReference type="RefSeq" id="WP_078365120.1">
    <property type="nucleotide sequence ID" value="NZ_MTJN01000002.1"/>
</dbReference>
<gene>
    <name evidence="2" type="ORF">RF819_11570</name>
</gene>
<keyword evidence="1" id="KW-0812">Transmembrane</keyword>
<dbReference type="STRING" id="28066.RF819_11570"/>
<feature type="transmembrane region" description="Helical" evidence="1">
    <location>
        <begin position="321"/>
        <end position="339"/>
    </location>
</feature>
<evidence type="ECO:0000313" key="2">
    <source>
        <dbReference type="EMBL" id="OOV07282.1"/>
    </source>
</evidence>
<sequence length="521" mass="57173">MNGIATVETSKAQRPLQFFIALALLVGLAAVLTSFSQWNGFWEDEIFQVAFLNEQLPYFFVEIARLDQHPPFHFLQLKFWALFFSSDKGLLLNSIAWHLVSCLVIFGVGHQWLGTTAALMAVAFFTLAPQVASAAVNLRMYAMIPALALGSWWLNQRALVGTDKRLWPWFAMLFVQLALGYSHAIAIYFVAWIALAAAVQVYAEHGRAAAWKRWFITQAVAAILLLPLVVSVVFRLGMAGQAESGGNNDDGSVITHLGGMVAGWGMNWPPGKPLGAILFVLAVGLGLWHARTRWVSLFLLVGPYAAAAIVGLFFAPMFKTPVYSAMLMPFACLALAGGGQGLRRPLRVWSTVAVLVPMTVAIFPAMAHLTTRISPYQPVAAALVALAQPGDVVVIPKPYLYWAVMRYAVKPEWGSPLRVLPPLSDSWQRLVQKLGPQLTDALKLQPETNQIVDRGITYVIGRDATAATTNAKRVWLVKRVRYPELAQLADGFVDRGVISQVGIPESTQLILFEKIKGSPPE</sequence>
<protein>
    <recommendedName>
        <fullName evidence="4">Glycosyltransferase RgtA/B/C/D-like domain-containing protein</fullName>
    </recommendedName>
</protein>
<evidence type="ECO:0000313" key="3">
    <source>
        <dbReference type="Proteomes" id="UP000190750"/>
    </source>
</evidence>
<dbReference type="EMBL" id="MTJN01000002">
    <property type="protein sequence ID" value="OOV07282.1"/>
    <property type="molecule type" value="Genomic_DNA"/>
</dbReference>
<evidence type="ECO:0000256" key="1">
    <source>
        <dbReference type="SAM" id="Phobius"/>
    </source>
</evidence>
<keyword evidence="1" id="KW-1133">Transmembrane helix</keyword>
<keyword evidence="3" id="KW-1185">Reference proteome</keyword>
<organism evidence="2 3">
    <name type="scientific">Rhodoferax fermentans</name>
    <dbReference type="NCBI Taxonomy" id="28066"/>
    <lineage>
        <taxon>Bacteria</taxon>
        <taxon>Pseudomonadati</taxon>
        <taxon>Pseudomonadota</taxon>
        <taxon>Betaproteobacteria</taxon>
        <taxon>Burkholderiales</taxon>
        <taxon>Comamonadaceae</taxon>
        <taxon>Rhodoferax</taxon>
    </lineage>
</organism>
<evidence type="ECO:0008006" key="4">
    <source>
        <dbReference type="Google" id="ProtNLM"/>
    </source>
</evidence>
<proteinExistence type="predicted"/>
<feature type="transmembrane region" description="Helical" evidence="1">
    <location>
        <begin position="214"/>
        <end position="234"/>
    </location>
</feature>
<dbReference type="Proteomes" id="UP000190750">
    <property type="component" value="Unassembled WGS sequence"/>
</dbReference>
<keyword evidence="1" id="KW-0472">Membrane</keyword>
<feature type="transmembrane region" description="Helical" evidence="1">
    <location>
        <begin position="297"/>
        <end position="315"/>
    </location>
</feature>
<feature type="transmembrane region" description="Helical" evidence="1">
    <location>
        <begin position="18"/>
        <end position="38"/>
    </location>
</feature>
<accession>A0A1T1AT49</accession>
<feature type="transmembrane region" description="Helical" evidence="1">
    <location>
        <begin position="273"/>
        <end position="290"/>
    </location>
</feature>
<reference evidence="2 3" key="1">
    <citation type="submission" date="2017-01" db="EMBL/GenBank/DDBJ databases">
        <title>Genome sequencing of Rhodoferax fermentans JCM 7819.</title>
        <authorList>
            <person name="Kim Y.J."/>
            <person name="Farh M.E.-A."/>
            <person name="Yang D.-C."/>
        </authorList>
    </citation>
    <scope>NUCLEOTIDE SEQUENCE [LARGE SCALE GENOMIC DNA]</scope>
    <source>
        <strain evidence="2 3">JCM 7819</strain>
    </source>
</reference>
<dbReference type="OrthoDB" id="9204523at2"/>
<dbReference type="AlphaFoldDB" id="A0A1T1AT49"/>
<feature type="transmembrane region" description="Helical" evidence="1">
    <location>
        <begin position="95"/>
        <end position="124"/>
    </location>
</feature>
<name>A0A1T1AT49_RHOFE</name>
<comment type="caution">
    <text evidence="2">The sequence shown here is derived from an EMBL/GenBank/DDBJ whole genome shotgun (WGS) entry which is preliminary data.</text>
</comment>
<feature type="transmembrane region" description="Helical" evidence="1">
    <location>
        <begin position="174"/>
        <end position="202"/>
    </location>
</feature>